<evidence type="ECO:0000313" key="1">
    <source>
        <dbReference type="EMBL" id="GFY51820.1"/>
    </source>
</evidence>
<reference evidence="1" key="1">
    <citation type="submission" date="2020-08" db="EMBL/GenBank/DDBJ databases">
        <title>Multicomponent nature underlies the extraordinary mechanical properties of spider dragline silk.</title>
        <authorList>
            <person name="Kono N."/>
            <person name="Nakamura H."/>
            <person name="Mori M."/>
            <person name="Yoshida Y."/>
            <person name="Ohtoshi R."/>
            <person name="Malay A.D."/>
            <person name="Moran D.A.P."/>
            <person name="Tomita M."/>
            <person name="Numata K."/>
            <person name="Arakawa K."/>
        </authorList>
    </citation>
    <scope>NUCLEOTIDE SEQUENCE</scope>
</reference>
<dbReference type="Proteomes" id="UP000886998">
    <property type="component" value="Unassembled WGS sequence"/>
</dbReference>
<dbReference type="AlphaFoldDB" id="A0A8X6XFP9"/>
<organism evidence="1 2">
    <name type="scientific">Trichonephila inaurata madagascariensis</name>
    <dbReference type="NCBI Taxonomy" id="2747483"/>
    <lineage>
        <taxon>Eukaryota</taxon>
        <taxon>Metazoa</taxon>
        <taxon>Ecdysozoa</taxon>
        <taxon>Arthropoda</taxon>
        <taxon>Chelicerata</taxon>
        <taxon>Arachnida</taxon>
        <taxon>Araneae</taxon>
        <taxon>Araneomorphae</taxon>
        <taxon>Entelegynae</taxon>
        <taxon>Araneoidea</taxon>
        <taxon>Nephilidae</taxon>
        <taxon>Trichonephila</taxon>
        <taxon>Trichonephila inaurata</taxon>
    </lineage>
</organism>
<name>A0A8X6XFP9_9ARAC</name>
<protein>
    <submittedName>
        <fullName evidence="1">Uncharacterized protein</fullName>
    </submittedName>
</protein>
<comment type="caution">
    <text evidence="1">The sequence shown here is derived from an EMBL/GenBank/DDBJ whole genome shotgun (WGS) entry which is preliminary data.</text>
</comment>
<gene>
    <name evidence="1" type="ORF">TNIN_220911</name>
</gene>
<proteinExistence type="predicted"/>
<sequence>MMNTSIIFGLNFPGELILYLLKASQQCKRFLIMCLLSTDFMKLNPLGNNFMHSFRIDIHLNPINGYASVCKNVFIQPSNDLTICDSSGESSEVTSGCSSSQSKS</sequence>
<keyword evidence="2" id="KW-1185">Reference proteome</keyword>
<evidence type="ECO:0000313" key="2">
    <source>
        <dbReference type="Proteomes" id="UP000886998"/>
    </source>
</evidence>
<dbReference type="EMBL" id="BMAV01008324">
    <property type="protein sequence ID" value="GFY51820.1"/>
    <property type="molecule type" value="Genomic_DNA"/>
</dbReference>
<accession>A0A8X6XFP9</accession>